<dbReference type="AlphaFoldDB" id="X6LT63"/>
<name>X6LT63_RETFI</name>
<proteinExistence type="predicted"/>
<dbReference type="Proteomes" id="UP000023152">
    <property type="component" value="Unassembled WGS sequence"/>
</dbReference>
<sequence>MKLLKHPNFNKYRSTFCCLEKVLCVTPVLSMKKIQWQIEIESQYLFEIHKNLGGKENGMYNNIMEKIHQELNTSYCDLTINNKLLITDRKNKQKLSTKKKKGYTFVKPLDISKHADKCMKIANRHSQAHHLHQSQDWLFPMTVCNPFENMLQLHEMKNKKCNVLSIDQEGKEGRIILLI</sequence>
<gene>
    <name evidence="1" type="ORF">RFI_32567</name>
</gene>
<accession>X6LT63</accession>
<organism evidence="1 2">
    <name type="scientific">Reticulomyxa filosa</name>
    <dbReference type="NCBI Taxonomy" id="46433"/>
    <lineage>
        <taxon>Eukaryota</taxon>
        <taxon>Sar</taxon>
        <taxon>Rhizaria</taxon>
        <taxon>Retaria</taxon>
        <taxon>Foraminifera</taxon>
        <taxon>Monothalamids</taxon>
        <taxon>Reticulomyxidae</taxon>
        <taxon>Reticulomyxa</taxon>
    </lineage>
</organism>
<dbReference type="EMBL" id="ASPP01028888">
    <property type="protein sequence ID" value="ETO04829.1"/>
    <property type="molecule type" value="Genomic_DNA"/>
</dbReference>
<evidence type="ECO:0000313" key="1">
    <source>
        <dbReference type="EMBL" id="ETO04829.1"/>
    </source>
</evidence>
<evidence type="ECO:0000313" key="2">
    <source>
        <dbReference type="Proteomes" id="UP000023152"/>
    </source>
</evidence>
<keyword evidence="2" id="KW-1185">Reference proteome</keyword>
<comment type="caution">
    <text evidence="1">The sequence shown here is derived from an EMBL/GenBank/DDBJ whole genome shotgun (WGS) entry which is preliminary data.</text>
</comment>
<reference evidence="1 2" key="1">
    <citation type="journal article" date="2013" name="Curr. Biol.">
        <title>The Genome of the Foraminiferan Reticulomyxa filosa.</title>
        <authorList>
            <person name="Glockner G."/>
            <person name="Hulsmann N."/>
            <person name="Schleicher M."/>
            <person name="Noegel A.A."/>
            <person name="Eichinger L."/>
            <person name="Gallinger C."/>
            <person name="Pawlowski J."/>
            <person name="Sierra R."/>
            <person name="Euteneuer U."/>
            <person name="Pillet L."/>
            <person name="Moustafa A."/>
            <person name="Platzer M."/>
            <person name="Groth M."/>
            <person name="Szafranski K."/>
            <person name="Schliwa M."/>
        </authorList>
    </citation>
    <scope>NUCLEOTIDE SEQUENCE [LARGE SCALE GENOMIC DNA]</scope>
</reference>
<protein>
    <submittedName>
        <fullName evidence="1">Uncharacterized protein</fullName>
    </submittedName>
</protein>